<name>A0A9D1IG86_9BURK</name>
<proteinExistence type="predicted"/>
<dbReference type="Proteomes" id="UP000824083">
    <property type="component" value="Unassembled WGS sequence"/>
</dbReference>
<evidence type="ECO:0000256" key="4">
    <source>
        <dbReference type="ARBA" id="ARBA00022598"/>
    </source>
</evidence>
<dbReference type="Gene3D" id="3.40.50.300">
    <property type="entry name" value="P-loop containing nucleotide triphosphate hydrolases"/>
    <property type="match status" value="1"/>
</dbReference>
<dbReference type="InterPro" id="IPR020628">
    <property type="entry name" value="Formate_THF_ligase_CS"/>
</dbReference>
<keyword evidence="3" id="KW-0554">One-carbon metabolism</keyword>
<accession>A0A9D1IG86</accession>
<evidence type="ECO:0000313" key="7">
    <source>
        <dbReference type="EMBL" id="HIU36752.1"/>
    </source>
</evidence>
<keyword evidence="5" id="KW-0547">Nucleotide-binding</keyword>
<evidence type="ECO:0000256" key="3">
    <source>
        <dbReference type="ARBA" id="ARBA00022563"/>
    </source>
</evidence>
<gene>
    <name evidence="7" type="ORF">IAC56_00505</name>
</gene>
<evidence type="ECO:0000256" key="1">
    <source>
        <dbReference type="ARBA" id="ARBA00004777"/>
    </source>
</evidence>
<keyword evidence="6" id="KW-0067">ATP-binding</keyword>
<evidence type="ECO:0000256" key="6">
    <source>
        <dbReference type="ARBA" id="ARBA00022840"/>
    </source>
</evidence>
<keyword evidence="4 7" id="KW-0436">Ligase</keyword>
<dbReference type="SUPFAM" id="SSF52540">
    <property type="entry name" value="P-loop containing nucleoside triphosphate hydrolases"/>
    <property type="match status" value="1"/>
</dbReference>
<sequence>MKSDIEIAQEAKLVRIDELAHSAGLSDDEFEPYGRDKAKVSLHENRKPHGKLILVTATSGMPAGSGKTTTSIALTQGLKRLGQKAVVALREPSLGPCFGMKGGAAGGGYSQVLPMESINLHFTGDFHAITAANNLLAAMIDNARHQGQVDLKTVIWRRVLDVNDRMLRNIVTGLGGPANGIPTETGFDITVASELMAVLCLANDLDDLRARIDRLVVGIKRDGSA</sequence>
<protein>
    <recommendedName>
        <fullName evidence="2">formate--tetrahydrofolate ligase</fullName>
        <ecNumber evidence="2">6.3.4.3</ecNumber>
    </recommendedName>
</protein>
<dbReference type="GO" id="GO:0004329">
    <property type="term" value="F:formate-tetrahydrofolate ligase activity"/>
    <property type="evidence" value="ECO:0007669"/>
    <property type="project" value="UniProtKB-EC"/>
</dbReference>
<evidence type="ECO:0000313" key="8">
    <source>
        <dbReference type="Proteomes" id="UP000824083"/>
    </source>
</evidence>
<dbReference type="Pfam" id="PF01268">
    <property type="entry name" value="FTHFS"/>
    <property type="match status" value="1"/>
</dbReference>
<dbReference type="InterPro" id="IPR000559">
    <property type="entry name" value="Formate_THF_ligase"/>
</dbReference>
<reference evidence="7" key="1">
    <citation type="submission" date="2020-10" db="EMBL/GenBank/DDBJ databases">
        <authorList>
            <person name="Gilroy R."/>
        </authorList>
    </citation>
    <scope>NUCLEOTIDE SEQUENCE</scope>
    <source>
        <strain evidence="7">7463</strain>
    </source>
</reference>
<evidence type="ECO:0000256" key="2">
    <source>
        <dbReference type="ARBA" id="ARBA00012295"/>
    </source>
</evidence>
<comment type="caution">
    <text evidence="7">The sequence shown here is derived from an EMBL/GenBank/DDBJ whole genome shotgun (WGS) entry which is preliminary data.</text>
</comment>
<dbReference type="AlphaFoldDB" id="A0A9D1IG86"/>
<comment type="pathway">
    <text evidence="1">One-carbon metabolism; tetrahydrofolate interconversion.</text>
</comment>
<evidence type="ECO:0000256" key="5">
    <source>
        <dbReference type="ARBA" id="ARBA00022741"/>
    </source>
</evidence>
<dbReference type="PROSITE" id="PS00721">
    <property type="entry name" value="FTHFS_1"/>
    <property type="match status" value="1"/>
</dbReference>
<dbReference type="InterPro" id="IPR027417">
    <property type="entry name" value="P-loop_NTPase"/>
</dbReference>
<feature type="non-terminal residue" evidence="7">
    <location>
        <position position="225"/>
    </location>
</feature>
<dbReference type="EMBL" id="DVMY01000016">
    <property type="protein sequence ID" value="HIU36752.1"/>
    <property type="molecule type" value="Genomic_DNA"/>
</dbReference>
<dbReference type="GO" id="GO:0006730">
    <property type="term" value="P:one-carbon metabolic process"/>
    <property type="evidence" value="ECO:0007669"/>
    <property type="project" value="UniProtKB-KW"/>
</dbReference>
<dbReference type="GO" id="GO:0005524">
    <property type="term" value="F:ATP binding"/>
    <property type="evidence" value="ECO:0007669"/>
    <property type="project" value="UniProtKB-KW"/>
</dbReference>
<organism evidence="7 8">
    <name type="scientific">Candidatus Aphodousia faecigallinarum</name>
    <dbReference type="NCBI Taxonomy" id="2840677"/>
    <lineage>
        <taxon>Bacteria</taxon>
        <taxon>Pseudomonadati</taxon>
        <taxon>Pseudomonadota</taxon>
        <taxon>Betaproteobacteria</taxon>
        <taxon>Burkholderiales</taxon>
        <taxon>Sutterellaceae</taxon>
        <taxon>Sutterellaceae incertae sedis</taxon>
        <taxon>Candidatus Aphodousia</taxon>
    </lineage>
</organism>
<dbReference type="EC" id="6.3.4.3" evidence="2"/>
<reference evidence="7" key="2">
    <citation type="journal article" date="2021" name="PeerJ">
        <title>Extensive microbial diversity within the chicken gut microbiome revealed by metagenomics and culture.</title>
        <authorList>
            <person name="Gilroy R."/>
            <person name="Ravi A."/>
            <person name="Getino M."/>
            <person name="Pursley I."/>
            <person name="Horton D.L."/>
            <person name="Alikhan N.F."/>
            <person name="Baker D."/>
            <person name="Gharbi K."/>
            <person name="Hall N."/>
            <person name="Watson M."/>
            <person name="Adriaenssens E.M."/>
            <person name="Foster-Nyarko E."/>
            <person name="Jarju S."/>
            <person name="Secka A."/>
            <person name="Antonio M."/>
            <person name="Oren A."/>
            <person name="Chaudhuri R.R."/>
            <person name="La Ragione R."/>
            <person name="Hildebrand F."/>
            <person name="Pallen M.J."/>
        </authorList>
    </citation>
    <scope>NUCLEOTIDE SEQUENCE</scope>
    <source>
        <strain evidence="7">7463</strain>
    </source>
</reference>